<dbReference type="InterPro" id="IPR012925">
    <property type="entry name" value="TipAS_dom"/>
</dbReference>
<dbReference type="GO" id="GO:0003677">
    <property type="term" value="F:DNA binding"/>
    <property type="evidence" value="ECO:0007669"/>
    <property type="project" value="UniProtKB-KW"/>
</dbReference>
<reference evidence="7" key="2">
    <citation type="submission" date="2021-04" db="EMBL/GenBank/DDBJ databases">
        <authorList>
            <person name="Gilroy R."/>
        </authorList>
    </citation>
    <scope>NUCLEOTIDE SEQUENCE</scope>
    <source>
        <strain evidence="7">ChiGjej4B4-18154</strain>
    </source>
</reference>
<dbReference type="SMART" id="SM00422">
    <property type="entry name" value="HTH_MERR"/>
    <property type="match status" value="1"/>
</dbReference>
<dbReference type="InterPro" id="IPR047057">
    <property type="entry name" value="MerR_fam"/>
</dbReference>
<evidence type="ECO:0000256" key="5">
    <source>
        <dbReference type="SAM" id="Coils"/>
    </source>
</evidence>
<feature type="coiled-coil region" evidence="5">
    <location>
        <begin position="77"/>
        <end position="111"/>
    </location>
</feature>
<dbReference type="EMBL" id="DXBV01000067">
    <property type="protein sequence ID" value="HIZ30970.1"/>
    <property type="molecule type" value="Genomic_DNA"/>
</dbReference>
<evidence type="ECO:0000256" key="2">
    <source>
        <dbReference type="ARBA" id="ARBA00023125"/>
    </source>
</evidence>
<dbReference type="GO" id="GO:0003700">
    <property type="term" value="F:DNA-binding transcription factor activity"/>
    <property type="evidence" value="ECO:0007669"/>
    <property type="project" value="InterPro"/>
</dbReference>
<proteinExistence type="predicted"/>
<feature type="domain" description="HTH merR-type" evidence="6">
    <location>
        <begin position="1"/>
        <end position="71"/>
    </location>
</feature>
<dbReference type="Pfam" id="PF13411">
    <property type="entry name" value="MerR_1"/>
    <property type="match status" value="1"/>
</dbReference>
<dbReference type="InterPro" id="IPR036244">
    <property type="entry name" value="TipA-like_antibiotic-bd"/>
</dbReference>
<protein>
    <submittedName>
        <fullName evidence="7">MerR family transcriptional regulator</fullName>
    </submittedName>
</protein>
<dbReference type="SUPFAM" id="SSF89082">
    <property type="entry name" value="Antibiotic binding domain of TipA-like multidrug resistance regulators"/>
    <property type="match status" value="1"/>
</dbReference>
<accession>A0A9D2E573</accession>
<reference evidence="7" key="1">
    <citation type="journal article" date="2021" name="PeerJ">
        <title>Extensive microbial diversity within the chicken gut microbiome revealed by metagenomics and culture.</title>
        <authorList>
            <person name="Gilroy R."/>
            <person name="Ravi A."/>
            <person name="Getino M."/>
            <person name="Pursley I."/>
            <person name="Horton D.L."/>
            <person name="Alikhan N.F."/>
            <person name="Baker D."/>
            <person name="Gharbi K."/>
            <person name="Hall N."/>
            <person name="Watson M."/>
            <person name="Adriaenssens E.M."/>
            <person name="Foster-Nyarko E."/>
            <person name="Jarju S."/>
            <person name="Secka A."/>
            <person name="Antonio M."/>
            <person name="Oren A."/>
            <person name="Chaudhuri R.R."/>
            <person name="La Ragione R."/>
            <person name="Hildebrand F."/>
            <person name="Pallen M.J."/>
        </authorList>
    </citation>
    <scope>NUCLEOTIDE SEQUENCE</scope>
    <source>
        <strain evidence="7">ChiGjej4B4-18154</strain>
    </source>
</reference>
<keyword evidence="5" id="KW-0175">Coiled coil</keyword>
<sequence>MEYSIHELSRLSGVSTRTLRWYDEIGLLKPGRVAESGYRYYGPAQVDRLQDILFYRALGVELARIRECLEAPSFDRLAALRQHLAALQAQKARLESLIQSVEETIGCEERKEPMEDEKKFAALKAKLVAENEAAHGKEARAKYGDGAVDAANANVMGLTQEQYDAWNALDAELRQRLEVAVKAALAPDSEEGRKLYDLHRRWLAVTVKDLTPQKHRGIAQLYVLDERFTAYYDRAVPGCAQFLRDAVEHWAK</sequence>
<dbReference type="Proteomes" id="UP000824035">
    <property type="component" value="Unassembled WGS sequence"/>
</dbReference>
<dbReference type="AlphaFoldDB" id="A0A9D2E573"/>
<evidence type="ECO:0000313" key="7">
    <source>
        <dbReference type="EMBL" id="HIZ30970.1"/>
    </source>
</evidence>
<dbReference type="InterPro" id="IPR009061">
    <property type="entry name" value="DNA-bd_dom_put_sf"/>
</dbReference>
<dbReference type="Gene3D" id="1.10.490.50">
    <property type="entry name" value="Antibiotic binding domain of TipA-like multidrug resistance regulators"/>
    <property type="match status" value="1"/>
</dbReference>
<evidence type="ECO:0000256" key="3">
    <source>
        <dbReference type="ARBA" id="ARBA00023159"/>
    </source>
</evidence>
<gene>
    <name evidence="7" type="ORF">H9813_07065</name>
</gene>
<evidence type="ECO:0000256" key="4">
    <source>
        <dbReference type="ARBA" id="ARBA00023163"/>
    </source>
</evidence>
<keyword evidence="4" id="KW-0804">Transcription</keyword>
<organism evidence="7 8">
    <name type="scientific">Candidatus Allofournierella merdipullorum</name>
    <dbReference type="NCBI Taxonomy" id="2838595"/>
    <lineage>
        <taxon>Bacteria</taxon>
        <taxon>Bacillati</taxon>
        <taxon>Bacillota</taxon>
        <taxon>Clostridia</taxon>
        <taxon>Eubacteriales</taxon>
        <taxon>Oscillospiraceae</taxon>
        <taxon>Allofournierella</taxon>
    </lineage>
</organism>
<dbReference type="PROSITE" id="PS50937">
    <property type="entry name" value="HTH_MERR_2"/>
    <property type="match status" value="1"/>
</dbReference>
<dbReference type="SUPFAM" id="SSF46955">
    <property type="entry name" value="Putative DNA-binding domain"/>
    <property type="match status" value="1"/>
</dbReference>
<keyword evidence="1" id="KW-0805">Transcription regulation</keyword>
<name>A0A9D2E573_9FIRM</name>
<dbReference type="InterPro" id="IPR000551">
    <property type="entry name" value="MerR-type_HTH_dom"/>
</dbReference>
<keyword evidence="2" id="KW-0238">DNA-binding</keyword>
<comment type="caution">
    <text evidence="7">The sequence shown here is derived from an EMBL/GenBank/DDBJ whole genome shotgun (WGS) entry which is preliminary data.</text>
</comment>
<dbReference type="Pfam" id="PF07739">
    <property type="entry name" value="TipAS"/>
    <property type="match status" value="1"/>
</dbReference>
<dbReference type="CDD" id="cd01106">
    <property type="entry name" value="HTH_TipAL-Mta"/>
    <property type="match status" value="1"/>
</dbReference>
<keyword evidence="3" id="KW-0010">Activator</keyword>
<evidence type="ECO:0000259" key="6">
    <source>
        <dbReference type="PROSITE" id="PS50937"/>
    </source>
</evidence>
<dbReference type="Gene3D" id="1.10.1660.10">
    <property type="match status" value="1"/>
</dbReference>
<evidence type="ECO:0000313" key="8">
    <source>
        <dbReference type="Proteomes" id="UP000824035"/>
    </source>
</evidence>
<dbReference type="PANTHER" id="PTHR30204">
    <property type="entry name" value="REDOX-CYCLING DRUG-SENSING TRANSCRIPTIONAL ACTIVATOR SOXR"/>
    <property type="match status" value="1"/>
</dbReference>
<evidence type="ECO:0000256" key="1">
    <source>
        <dbReference type="ARBA" id="ARBA00023015"/>
    </source>
</evidence>
<dbReference type="PANTHER" id="PTHR30204:SF90">
    <property type="entry name" value="HTH-TYPE TRANSCRIPTIONAL ACTIVATOR MTA"/>
    <property type="match status" value="1"/>
</dbReference>
<dbReference type="PRINTS" id="PR00040">
    <property type="entry name" value="HTHMERR"/>
</dbReference>